<comment type="subcellular location">
    <subcellularLocation>
        <location evidence="1">Membrane</location>
        <topology evidence="1">Multi-pass membrane protein</topology>
    </subcellularLocation>
</comment>
<evidence type="ECO:0000256" key="2">
    <source>
        <dbReference type="ARBA" id="ARBA00006375"/>
    </source>
</evidence>
<reference evidence="11" key="1">
    <citation type="submission" date="2024-06" db="EMBL/GenBank/DDBJ databases">
        <title>Multi-omics analyses provide insights into the biosynthesis of the anticancer antibiotic pleurotin in Hohenbuehelia grisea.</title>
        <authorList>
            <person name="Weaver J.A."/>
            <person name="Alberti F."/>
        </authorList>
    </citation>
    <scope>NUCLEOTIDE SEQUENCE [LARGE SCALE GENOMIC DNA]</scope>
    <source>
        <strain evidence="11">T-177</strain>
    </source>
</reference>
<accession>A0ABR3JIQ6</accession>
<dbReference type="Pfam" id="PF00153">
    <property type="entry name" value="Mito_carr"/>
    <property type="match status" value="3"/>
</dbReference>
<feature type="repeat" description="Solcar" evidence="8">
    <location>
        <begin position="5"/>
        <end position="95"/>
    </location>
</feature>
<keyword evidence="5" id="KW-0677">Repeat</keyword>
<dbReference type="PROSITE" id="PS50920">
    <property type="entry name" value="SOLCAR"/>
    <property type="match status" value="2"/>
</dbReference>
<comment type="caution">
    <text evidence="10">The sequence shown here is derived from an EMBL/GenBank/DDBJ whole genome shotgun (WGS) entry which is preliminary data.</text>
</comment>
<dbReference type="PANTHER" id="PTHR45939:SF2">
    <property type="entry name" value="CARRIER PROTEIN, PUTATIVE (AFU_ORTHOLOGUE AFUA_2G13870)-RELATED"/>
    <property type="match status" value="1"/>
</dbReference>
<keyword evidence="4 8" id="KW-0812">Transmembrane</keyword>
<evidence type="ECO:0000256" key="8">
    <source>
        <dbReference type="PROSITE-ProRule" id="PRU00282"/>
    </source>
</evidence>
<feature type="repeat" description="Solcar" evidence="8">
    <location>
        <begin position="119"/>
        <end position="222"/>
    </location>
</feature>
<evidence type="ECO:0000256" key="9">
    <source>
        <dbReference type="RuleBase" id="RU000488"/>
    </source>
</evidence>
<dbReference type="InterPro" id="IPR018108">
    <property type="entry name" value="MCP_transmembrane"/>
</dbReference>
<evidence type="ECO:0000256" key="1">
    <source>
        <dbReference type="ARBA" id="ARBA00004141"/>
    </source>
</evidence>
<dbReference type="SUPFAM" id="SSF103506">
    <property type="entry name" value="Mitochondrial carrier"/>
    <property type="match status" value="1"/>
</dbReference>
<evidence type="ECO:0000256" key="5">
    <source>
        <dbReference type="ARBA" id="ARBA00022737"/>
    </source>
</evidence>
<evidence type="ECO:0000313" key="10">
    <source>
        <dbReference type="EMBL" id="KAL0955606.1"/>
    </source>
</evidence>
<name>A0ABR3JIQ6_9AGAR</name>
<dbReference type="Gene3D" id="1.50.40.10">
    <property type="entry name" value="Mitochondrial carrier domain"/>
    <property type="match status" value="1"/>
</dbReference>
<dbReference type="Proteomes" id="UP001556367">
    <property type="component" value="Unassembled WGS sequence"/>
</dbReference>
<organism evidence="10 11">
    <name type="scientific">Hohenbuehelia grisea</name>
    <dbReference type="NCBI Taxonomy" id="104357"/>
    <lineage>
        <taxon>Eukaryota</taxon>
        <taxon>Fungi</taxon>
        <taxon>Dikarya</taxon>
        <taxon>Basidiomycota</taxon>
        <taxon>Agaricomycotina</taxon>
        <taxon>Agaricomycetes</taxon>
        <taxon>Agaricomycetidae</taxon>
        <taxon>Agaricales</taxon>
        <taxon>Pleurotineae</taxon>
        <taxon>Pleurotaceae</taxon>
        <taxon>Hohenbuehelia</taxon>
    </lineage>
</organism>
<keyword evidence="7 8" id="KW-0472">Membrane</keyword>
<comment type="similarity">
    <text evidence="2 9">Belongs to the mitochondrial carrier (TC 2.A.29) family.</text>
</comment>
<evidence type="ECO:0000256" key="6">
    <source>
        <dbReference type="ARBA" id="ARBA00022989"/>
    </source>
</evidence>
<evidence type="ECO:0008006" key="12">
    <source>
        <dbReference type="Google" id="ProtNLM"/>
    </source>
</evidence>
<keyword evidence="6" id="KW-1133">Transmembrane helix</keyword>
<protein>
    <recommendedName>
        <fullName evidence="12">Mitochondrial carrier</fullName>
    </recommendedName>
</protein>
<sequence length="347" mass="38593">MTSTLPPIVQAVSGAIGSASSNALVYPLDLITTRLQLECHRKKRPSGVRRAFEVLCSIVHRDGSAALYDGLGADTGATLLSNFFYFYFYSFLRSAVTTRQICLGSGRVKFPKRSSLYKPNMLEELILGFLAGVASRAISMPLNIVTLRLQTERRDNDSDTESDSDSDEEVDRAQRNAGLSDVFRAIYKEQGLAGFWRGFRLSVILSINPSLSLAFFQLVRRISRVHLRKATTAQANLNPTPREAFIGGAISNSIAVTILYPLLLAKTRLQGSSSTSIHRVLVDTFYGDYSMRRNPRLPFKDTGGDLANLYQALSVHVLKGFIGQGVTFLVKNRIEQLVVQAYMRRRR</sequence>
<evidence type="ECO:0000313" key="11">
    <source>
        <dbReference type="Proteomes" id="UP001556367"/>
    </source>
</evidence>
<evidence type="ECO:0000256" key="7">
    <source>
        <dbReference type="ARBA" id="ARBA00023136"/>
    </source>
</evidence>
<keyword evidence="3 9" id="KW-0813">Transport</keyword>
<dbReference type="InterPro" id="IPR023395">
    <property type="entry name" value="MCP_dom_sf"/>
</dbReference>
<dbReference type="PANTHER" id="PTHR45939">
    <property type="entry name" value="PEROXISOMAL MEMBRANE PROTEIN PMP34-RELATED"/>
    <property type="match status" value="1"/>
</dbReference>
<keyword evidence="11" id="KW-1185">Reference proteome</keyword>
<dbReference type="InterPro" id="IPR052217">
    <property type="entry name" value="Mito/Peroxisomal_Carrier"/>
</dbReference>
<evidence type="ECO:0000256" key="4">
    <source>
        <dbReference type="ARBA" id="ARBA00022692"/>
    </source>
</evidence>
<gene>
    <name evidence="10" type="ORF">HGRIS_001840</name>
</gene>
<proteinExistence type="inferred from homology"/>
<evidence type="ECO:0000256" key="3">
    <source>
        <dbReference type="ARBA" id="ARBA00022448"/>
    </source>
</evidence>
<dbReference type="EMBL" id="JASNQZ010000006">
    <property type="protein sequence ID" value="KAL0955606.1"/>
    <property type="molecule type" value="Genomic_DNA"/>
</dbReference>